<feature type="domain" description="Nitroreductase" evidence="1">
    <location>
        <begin position="27"/>
        <end position="228"/>
    </location>
</feature>
<dbReference type="EMBL" id="CP113797">
    <property type="protein sequence ID" value="WAL61805.1"/>
    <property type="molecule type" value="Genomic_DNA"/>
</dbReference>
<proteinExistence type="predicted"/>
<organism evidence="2 3">
    <name type="scientific">Thermocoleostomius sinensis A174</name>
    <dbReference type="NCBI Taxonomy" id="2016057"/>
    <lineage>
        <taxon>Bacteria</taxon>
        <taxon>Bacillati</taxon>
        <taxon>Cyanobacteriota</taxon>
        <taxon>Cyanophyceae</taxon>
        <taxon>Oculatellales</taxon>
        <taxon>Oculatellaceae</taxon>
        <taxon>Thermocoleostomius</taxon>
    </lineage>
</organism>
<keyword evidence="3" id="KW-1185">Reference proteome</keyword>
<evidence type="ECO:0000313" key="3">
    <source>
        <dbReference type="Proteomes" id="UP001163152"/>
    </source>
</evidence>
<reference evidence="2" key="1">
    <citation type="submission" date="2022-12" db="EMBL/GenBank/DDBJ databases">
        <title>Polyphasic identification of a Novel Hot-Spring Cyanobacterium Ocullathermofonsia sinensis gen nov. sp. nov. and Genomic Insights on its Adaptations to the Thermal Habitat.</title>
        <authorList>
            <person name="Daroch M."/>
            <person name="Tang J."/>
            <person name="Jiang Y."/>
        </authorList>
    </citation>
    <scope>NUCLEOTIDE SEQUENCE</scope>
    <source>
        <strain evidence="2">PKUAC-SCTA174</strain>
    </source>
</reference>
<evidence type="ECO:0000259" key="1">
    <source>
        <dbReference type="Pfam" id="PF00881"/>
    </source>
</evidence>
<dbReference type="InterPro" id="IPR000415">
    <property type="entry name" value="Nitroreductase-like"/>
</dbReference>
<dbReference type="SUPFAM" id="SSF55469">
    <property type="entry name" value="FMN-dependent nitroreductase-like"/>
    <property type="match status" value="1"/>
</dbReference>
<evidence type="ECO:0000313" key="2">
    <source>
        <dbReference type="EMBL" id="WAL61805.1"/>
    </source>
</evidence>
<dbReference type="PANTHER" id="PTHR43543">
    <property type="entry name" value="MALONIC SEMIALDEHYDE REDUCTASE RUTE-RELATED"/>
    <property type="match status" value="1"/>
</dbReference>
<protein>
    <submittedName>
        <fullName evidence="2">Nitroreductase family protein</fullName>
    </submittedName>
</protein>
<dbReference type="GO" id="GO:0016491">
    <property type="term" value="F:oxidoreductase activity"/>
    <property type="evidence" value="ECO:0007669"/>
    <property type="project" value="InterPro"/>
</dbReference>
<dbReference type="AlphaFoldDB" id="A0A9E9CC27"/>
<dbReference type="RefSeq" id="WP_268611852.1">
    <property type="nucleotide sequence ID" value="NZ_CP113797.1"/>
</dbReference>
<dbReference type="KEGG" id="tsin:OXH18_07425"/>
<dbReference type="InterPro" id="IPR029479">
    <property type="entry name" value="Nitroreductase"/>
</dbReference>
<dbReference type="PANTHER" id="PTHR43543:SF1">
    <property type="entry name" value="MALONIC SEMIALDEHYDE REDUCTASE RUTE-RELATED"/>
    <property type="match status" value="1"/>
</dbReference>
<gene>
    <name evidence="2" type="ORF">OXH18_07425</name>
</gene>
<dbReference type="Pfam" id="PF00881">
    <property type="entry name" value="Nitroreductase"/>
    <property type="match status" value="1"/>
</dbReference>
<dbReference type="Gene3D" id="3.40.109.10">
    <property type="entry name" value="NADH Oxidase"/>
    <property type="match status" value="1"/>
</dbReference>
<name>A0A9E9CC27_9CYAN</name>
<accession>A0A9E9CC27</accession>
<sequence>METDASDNHGAATSERGARLRSFLDLVRGRRSTRHFRPDPVPPDLLNELLEAARWAPSGFNLQPTHFVVVTSPESKAKLYPACGEQRQVLEAGATVVFTGDRRVAENHLDRVLKQDREAGAINEAYEQMLRKNVPLLFHEGPLGISRFWKAAFEAVAGQFVFVPGVQAAHKSFWLGKQVCLSAMAFMLAAQAAGLASCPMEGFRECWVRRALGIPSDQLVVLVVAVGYPNDSTPRRTRLPLDGRVHHNGW</sequence>
<dbReference type="InterPro" id="IPR050461">
    <property type="entry name" value="Nitroreductase_HadB/RutE"/>
</dbReference>
<dbReference type="Proteomes" id="UP001163152">
    <property type="component" value="Chromosome"/>
</dbReference>